<dbReference type="AlphaFoldDB" id="A0A2S4PR42"/>
<dbReference type="InterPro" id="IPR036188">
    <property type="entry name" value="FAD/NAD-bd_sf"/>
</dbReference>
<protein>
    <recommendedName>
        <fullName evidence="9">Prenylcysteine lyase domain-containing protein</fullName>
    </recommendedName>
</protein>
<evidence type="ECO:0000313" key="11">
    <source>
        <dbReference type="Proteomes" id="UP000237438"/>
    </source>
</evidence>
<dbReference type="Pfam" id="PF13450">
    <property type="entry name" value="NAD_binding_8"/>
    <property type="match status" value="1"/>
</dbReference>
<feature type="chain" id="PRO_5015646915" description="Prenylcysteine lyase domain-containing protein" evidence="8">
    <location>
        <begin position="28"/>
        <end position="549"/>
    </location>
</feature>
<gene>
    <name evidence="10" type="ORF">EPUL_003868</name>
</gene>
<evidence type="ECO:0000256" key="6">
    <source>
        <dbReference type="ARBA" id="ARBA00023002"/>
    </source>
</evidence>
<evidence type="ECO:0000256" key="1">
    <source>
        <dbReference type="ARBA" id="ARBA00001974"/>
    </source>
</evidence>
<evidence type="ECO:0000256" key="2">
    <source>
        <dbReference type="ARBA" id="ARBA00009967"/>
    </source>
</evidence>
<evidence type="ECO:0000256" key="7">
    <source>
        <dbReference type="ARBA" id="ARBA00023180"/>
    </source>
</evidence>
<feature type="domain" description="Prenylcysteine lyase" evidence="9">
    <location>
        <begin position="157"/>
        <end position="534"/>
    </location>
</feature>
<evidence type="ECO:0000256" key="5">
    <source>
        <dbReference type="ARBA" id="ARBA00022827"/>
    </source>
</evidence>
<dbReference type="Proteomes" id="UP000237438">
    <property type="component" value="Unassembled WGS sequence"/>
</dbReference>
<keyword evidence="3" id="KW-0285">Flavoprotein</keyword>
<keyword evidence="6" id="KW-0560">Oxidoreductase</keyword>
<comment type="similarity">
    <text evidence="2">Belongs to the prenylcysteine oxidase family.</text>
</comment>
<dbReference type="PANTHER" id="PTHR15944">
    <property type="entry name" value="FARNESYLCYSTEINE LYASE"/>
    <property type="match status" value="1"/>
</dbReference>
<accession>A0A2S4PR42</accession>
<dbReference type="PIRSF" id="PIRSF036292">
    <property type="entry name" value="Prenylcysteine_oxidase"/>
    <property type="match status" value="1"/>
</dbReference>
<dbReference type="Gene3D" id="3.50.50.60">
    <property type="entry name" value="FAD/NAD(P)-binding domain"/>
    <property type="match status" value="1"/>
</dbReference>
<dbReference type="GO" id="GO:0030327">
    <property type="term" value="P:prenylated protein catabolic process"/>
    <property type="evidence" value="ECO:0007669"/>
    <property type="project" value="TreeGrafter"/>
</dbReference>
<organism evidence="10 11">
    <name type="scientific">Erysiphe pulchra</name>
    <dbReference type="NCBI Taxonomy" id="225359"/>
    <lineage>
        <taxon>Eukaryota</taxon>
        <taxon>Fungi</taxon>
        <taxon>Dikarya</taxon>
        <taxon>Ascomycota</taxon>
        <taxon>Pezizomycotina</taxon>
        <taxon>Leotiomycetes</taxon>
        <taxon>Erysiphales</taxon>
        <taxon>Erysiphaceae</taxon>
        <taxon>Erysiphe</taxon>
    </lineage>
</organism>
<evidence type="ECO:0000256" key="3">
    <source>
        <dbReference type="ARBA" id="ARBA00022630"/>
    </source>
</evidence>
<evidence type="ECO:0000256" key="4">
    <source>
        <dbReference type="ARBA" id="ARBA00022729"/>
    </source>
</evidence>
<reference evidence="10 11" key="1">
    <citation type="submission" date="2017-10" db="EMBL/GenBank/DDBJ databases">
        <title>Development of genomic resources for the powdery mildew, Erysiphe pulchra.</title>
        <authorList>
            <person name="Wadl P.A."/>
            <person name="Mack B.M."/>
            <person name="Moore G."/>
            <person name="Beltz S.B."/>
        </authorList>
    </citation>
    <scope>NUCLEOTIDE SEQUENCE [LARGE SCALE GENOMIC DNA]</scope>
    <source>
        <strain evidence="10">Cflorida</strain>
    </source>
</reference>
<comment type="cofactor">
    <cofactor evidence="1">
        <name>FAD</name>
        <dbReference type="ChEBI" id="CHEBI:57692"/>
    </cofactor>
</comment>
<dbReference type="PANTHER" id="PTHR15944:SF0">
    <property type="entry name" value="PRENYLCYSTEINE LYASE DOMAIN-CONTAINING PROTEIN"/>
    <property type="match status" value="1"/>
</dbReference>
<name>A0A2S4PR42_9PEZI</name>
<keyword evidence="11" id="KW-1185">Reference proteome</keyword>
<evidence type="ECO:0000313" key="10">
    <source>
        <dbReference type="EMBL" id="POS84507.1"/>
    </source>
</evidence>
<dbReference type="OrthoDB" id="437369at2759"/>
<dbReference type="InterPro" id="IPR010795">
    <property type="entry name" value="Prenylcys_lyase"/>
</dbReference>
<sequence length="549" mass="61247">MYKSYGFVIKNVFLSLCYLIIGFQASATHLPVENEGLLQSATHWRSKWNVAIIGAGAAGSSTAYHLRQFANKAGLDINITVFEKNNYIGGRVATAYVYDDIFQPTELGSTLFVEANSILMNATNKFNLALGSIADDDSFGVWNGHDIVFVQESDTSPSWDRIKLILKYGLAPLKTENLKNKILGQFQKLYEYPFFPFKSLTSGVKDIGLSSITNITGSELLEKNDIQGPYIEEIIQPSARVAFGQSPHKMHGLQTLVSMAVEGAISIIGGNHKIFQEMIKTSNSSVFLNTSVKNISTSNFEKGYKISWLENVKKSNESNILSELFDSVVLTTPIQFSNISLNDVTLKRKPKQISYLPVHVTLFTSPHSLNPAYFNIPLSKSVPATIITTSQPKSSIIPQNLENESASTIKKTLDFISITKVRKTFNPASRQLEHLYKIFSLEAVNAKLLSNLLNTTMATNFTTSPDTISWYYPYVWENAYPYAYPCDQFDESELAPSFWYTSGIESFVSTMETSALMGMNVARLIIDGYQQTINTHKESFVYQPAQFGI</sequence>
<dbReference type="GO" id="GO:0001735">
    <property type="term" value="F:prenylcysteine oxidase activity"/>
    <property type="evidence" value="ECO:0007669"/>
    <property type="project" value="InterPro"/>
</dbReference>
<keyword evidence="5" id="KW-0274">FAD</keyword>
<dbReference type="STRING" id="225359.A0A2S4PR42"/>
<proteinExistence type="inferred from homology"/>
<dbReference type="SUPFAM" id="SSF51905">
    <property type="entry name" value="FAD/NAD(P)-binding domain"/>
    <property type="match status" value="1"/>
</dbReference>
<dbReference type="Pfam" id="PF07156">
    <property type="entry name" value="Prenylcys_lyase"/>
    <property type="match status" value="1"/>
</dbReference>
<comment type="caution">
    <text evidence="10">The sequence shown here is derived from an EMBL/GenBank/DDBJ whole genome shotgun (WGS) entry which is preliminary data.</text>
</comment>
<evidence type="ECO:0000259" key="9">
    <source>
        <dbReference type="Pfam" id="PF07156"/>
    </source>
</evidence>
<keyword evidence="4 8" id="KW-0732">Signal</keyword>
<evidence type="ECO:0000256" key="8">
    <source>
        <dbReference type="SAM" id="SignalP"/>
    </source>
</evidence>
<dbReference type="InterPro" id="IPR017046">
    <property type="entry name" value="Prenylcysteine_Oxase1"/>
</dbReference>
<feature type="signal peptide" evidence="8">
    <location>
        <begin position="1"/>
        <end position="27"/>
    </location>
</feature>
<dbReference type="GO" id="GO:0030328">
    <property type="term" value="P:prenylcysteine catabolic process"/>
    <property type="evidence" value="ECO:0007669"/>
    <property type="project" value="InterPro"/>
</dbReference>
<keyword evidence="7" id="KW-0325">Glycoprotein</keyword>
<dbReference type="EMBL" id="PEDP01000982">
    <property type="protein sequence ID" value="POS84507.1"/>
    <property type="molecule type" value="Genomic_DNA"/>
</dbReference>